<feature type="domain" description="RFX-type winged-helix" evidence="2">
    <location>
        <begin position="483"/>
        <end position="571"/>
    </location>
</feature>
<proteinExistence type="predicted"/>
<reference evidence="3" key="1">
    <citation type="submission" date="2022-03" db="EMBL/GenBank/DDBJ databases">
        <authorList>
            <person name="Legras J.-L."/>
            <person name="Devillers H."/>
            <person name="Grondin C."/>
        </authorList>
    </citation>
    <scope>NUCLEOTIDE SEQUENCE</scope>
    <source>
        <strain evidence="3">CLIB 1423</strain>
    </source>
</reference>
<evidence type="ECO:0000259" key="2">
    <source>
        <dbReference type="PROSITE" id="PS51526"/>
    </source>
</evidence>
<feature type="compositionally biased region" description="Low complexity" evidence="1">
    <location>
        <begin position="73"/>
        <end position="85"/>
    </location>
</feature>
<feature type="compositionally biased region" description="Low complexity" evidence="1">
    <location>
        <begin position="284"/>
        <end position="328"/>
    </location>
</feature>
<dbReference type="SUPFAM" id="SSF46785">
    <property type="entry name" value="Winged helix' DNA-binding domain"/>
    <property type="match status" value="1"/>
</dbReference>
<feature type="region of interest" description="Disordered" evidence="1">
    <location>
        <begin position="651"/>
        <end position="684"/>
    </location>
</feature>
<dbReference type="OrthoDB" id="4084610at2759"/>
<dbReference type="Pfam" id="PF02257">
    <property type="entry name" value="RFX_DNA_binding"/>
    <property type="match status" value="1"/>
</dbReference>
<feature type="compositionally biased region" description="Polar residues" evidence="1">
    <location>
        <begin position="35"/>
        <end position="51"/>
    </location>
</feature>
<feature type="region of interest" description="Disordered" evidence="1">
    <location>
        <begin position="598"/>
        <end position="623"/>
    </location>
</feature>
<dbReference type="AlphaFoldDB" id="A0A9P0QT26"/>
<name>A0A9P0QT26_9ASCO</name>
<dbReference type="PROSITE" id="PS51526">
    <property type="entry name" value="RFX_DBD"/>
    <property type="match status" value="1"/>
</dbReference>
<dbReference type="GO" id="GO:0006355">
    <property type="term" value="P:regulation of DNA-templated transcription"/>
    <property type="evidence" value="ECO:0007669"/>
    <property type="project" value="InterPro"/>
</dbReference>
<feature type="compositionally biased region" description="Polar residues" evidence="1">
    <location>
        <begin position="192"/>
        <end position="213"/>
    </location>
</feature>
<protein>
    <submittedName>
        <fullName evidence="3">RFX-like DNA-binding protein Rfx2p</fullName>
    </submittedName>
</protein>
<dbReference type="InterPro" id="IPR003150">
    <property type="entry name" value="DNA-bd_RFX"/>
</dbReference>
<dbReference type="EMBL" id="CAKXYY010000016">
    <property type="protein sequence ID" value="CAH2354414.1"/>
    <property type="molecule type" value="Genomic_DNA"/>
</dbReference>
<feature type="region of interest" description="Disordered" evidence="1">
    <location>
        <begin position="959"/>
        <end position="985"/>
    </location>
</feature>
<keyword evidence="4" id="KW-1185">Reference proteome</keyword>
<dbReference type="Gene3D" id="1.10.10.10">
    <property type="entry name" value="Winged helix-like DNA-binding domain superfamily/Winged helix DNA-binding domain"/>
    <property type="match status" value="1"/>
</dbReference>
<dbReference type="InterPro" id="IPR036388">
    <property type="entry name" value="WH-like_DNA-bd_sf"/>
</dbReference>
<feature type="compositionally biased region" description="Low complexity" evidence="1">
    <location>
        <begin position="267"/>
        <end position="277"/>
    </location>
</feature>
<organism evidence="3 4">
    <name type="scientific">[Candida] railenensis</name>
    <dbReference type="NCBI Taxonomy" id="45579"/>
    <lineage>
        <taxon>Eukaryota</taxon>
        <taxon>Fungi</taxon>
        <taxon>Dikarya</taxon>
        <taxon>Ascomycota</taxon>
        <taxon>Saccharomycotina</taxon>
        <taxon>Pichiomycetes</taxon>
        <taxon>Debaryomycetaceae</taxon>
        <taxon>Kurtzmaniella</taxon>
    </lineage>
</organism>
<evidence type="ECO:0000313" key="3">
    <source>
        <dbReference type="EMBL" id="CAH2354414.1"/>
    </source>
</evidence>
<dbReference type="Proteomes" id="UP000837801">
    <property type="component" value="Unassembled WGS sequence"/>
</dbReference>
<feature type="region of interest" description="Disordered" evidence="1">
    <location>
        <begin position="1"/>
        <end position="216"/>
    </location>
</feature>
<dbReference type="GO" id="GO:0003677">
    <property type="term" value="F:DNA binding"/>
    <property type="evidence" value="ECO:0007669"/>
    <property type="project" value="UniProtKB-KW"/>
</dbReference>
<feature type="region of interest" description="Disordered" evidence="1">
    <location>
        <begin position="263"/>
        <end position="335"/>
    </location>
</feature>
<comment type="caution">
    <text evidence="3">The sequence shown here is derived from an EMBL/GenBank/DDBJ whole genome shotgun (WGS) entry which is preliminary data.</text>
</comment>
<feature type="compositionally biased region" description="Basic residues" evidence="1">
    <location>
        <begin position="598"/>
        <end position="609"/>
    </location>
</feature>
<keyword evidence="3" id="KW-0238">DNA-binding</keyword>
<evidence type="ECO:0000313" key="4">
    <source>
        <dbReference type="Proteomes" id="UP000837801"/>
    </source>
</evidence>
<accession>A0A9P0QT26</accession>
<dbReference type="InterPro" id="IPR036390">
    <property type="entry name" value="WH_DNA-bd_sf"/>
</dbReference>
<gene>
    <name evidence="3" type="ORF">CLIB1423_16S02146</name>
</gene>
<evidence type="ECO:0000256" key="1">
    <source>
        <dbReference type="SAM" id="MobiDB-lite"/>
    </source>
</evidence>
<feature type="compositionally biased region" description="Low complexity" evidence="1">
    <location>
        <begin position="671"/>
        <end position="681"/>
    </location>
</feature>
<sequence>MSDNHSHKSHKRQKSSTSNINYYFPPPGQDPDIYSHSNVHSSPTHPINLPTQQQQQQHHVQHQPSSPDHYHQDTQQQQQQQQHLPQHQHSHSLHSSIHTPIQDPYQAVGGGSVSHAAYSFPGGQDSHLTGGSGQGSGSGTVAASGPGSGGTVPVPPGEPSSVQSSPSFNQFPQQFVYPSVDSQYSMHPPPMNATSGGTQSAPTGHSDSFQSFNFPRPSQEFFYPTSPVATRVSPAKQRIQHSKNNLSISSHFNLFNLKEEYDPSVRQMQQSQQQSPQHKGPVPTTQSQTSQLSSNRLLPLSSGLPSHSQSLSHQTPSHSHSGSVGTTGELLPPAPLYPTMPSYTVPLTTETKSDIIHSLLIQLPMIDGQNINSYLLDVIHKISNQLPLDEFYNILYNSDEDSHSAEQQQQIQNMGKIDNTVFDSPSIAANSSETVSSVLGVFKNPMTLTNYISTIDTSSIKLTSVNYHELLRTFLAIKILSDILIQLPGTTVELEHTIPRLSIYKTYYIVCQKLINSYPSSSNTVSEQQKIILGQSKLGKLIKMVYPNLRIKRLGSRGESKYNYLGVVWNENIVHPDINALCENNELSDLNTYFMSRKMRSSKSGKRKASGQLQNPGPPEMVPGIGIGIDIGDPSIEQLHHSTMEGGQNALVSTAGGIGRSKSKSKRQPHTSTAGAGSSSSNRKDESYAFAPQLSFTNPFLKFPTFEDFSLAPDLNQESWFDSISKEQALSIDNLFVSRENISILDIIQGIFIDNLIDVEGNSANENNAESPLLNSFMEKVVHPYAAAAMTNPEPFKNVDLRIYLITIIKLLPYLLLLSKDPVKSFNNHGSFLQTLRSNLIQFVNNFSDSIFGLESVFPHTNATIFCIILKKLINVNDLLITFIKLIMKEEGFTSTRNSMKSDIQNYLISPSPSLSFENNEIRFNFKEDIVQNDLIFSLMGYNYNPTTNVDEGIHQVEQQPHHIQSHQQEQHQQQGRMQDPSFSGGMSRSTSMNIPFTSTNMEKPSSVVSMKFVREEATLIEQFFKVDLVRFLSFKFEADDEADLIGNDPNWINLLTSQEYSALTALIKLMHESLLSTHFKSRYPILVYHNFISCILNDLLKHIYSKQQIQSQVQSQSSFGNWWVFNSFVEEYVGLMGEIVGLFQTI</sequence>
<feature type="compositionally biased region" description="Low complexity" evidence="1">
    <location>
        <begin position="962"/>
        <end position="979"/>
    </location>
</feature>